<keyword evidence="4" id="KW-1185">Reference proteome</keyword>
<keyword evidence="1" id="KW-1133">Transmembrane helix</keyword>
<dbReference type="EMBL" id="AEPV01000087">
    <property type="protein sequence ID" value="EFU72982.1"/>
    <property type="molecule type" value="Genomic_DNA"/>
</dbReference>
<name>E6LIK1_ENTI1</name>
<dbReference type="Proteomes" id="UP000010296">
    <property type="component" value="Unassembled WGS sequence"/>
</dbReference>
<dbReference type="SUPFAM" id="SSF48317">
    <property type="entry name" value="Acid phosphatase/Vanadium-dependent haloperoxidase"/>
    <property type="match status" value="1"/>
</dbReference>
<dbReference type="PATRIC" id="fig|888064.11.peg.1906"/>
<protein>
    <submittedName>
        <fullName evidence="3">PAP2 family protein</fullName>
    </submittedName>
</protein>
<dbReference type="PANTHER" id="PTHR14969:SF13">
    <property type="entry name" value="AT30094P"/>
    <property type="match status" value="1"/>
</dbReference>
<sequence>MQTPQQTTKLYSQFTASCFLLLFMFLGYVVKFYPQWLNSFDQLGTAIIRFDYPNWNPFFLWVTKFGNPTTVSILFVAILGLFLYWKKYAEALWLSLGVIGIAAIFNLLIKLFFTRERPSLVHLVTENSYSFPSGHANGSMVFYGTLFLLIPFFIQTNWVKWLLRIICVFLIIGIGTSRIYLGVHYPSDILAGYSEGLVWLGFTYPLFKEKQFIWRFTQKQK</sequence>
<feature type="transmembrane region" description="Helical" evidence="1">
    <location>
        <begin position="189"/>
        <end position="207"/>
    </location>
</feature>
<dbReference type="OrthoDB" id="9789113at2"/>
<keyword evidence="1" id="KW-0812">Transmembrane</keyword>
<evidence type="ECO:0000313" key="4">
    <source>
        <dbReference type="Proteomes" id="UP000010296"/>
    </source>
</evidence>
<gene>
    <name evidence="3" type="ORF">HMPREF9088_2191</name>
</gene>
<keyword evidence="1" id="KW-0472">Membrane</keyword>
<comment type="caution">
    <text evidence="3">The sequence shown here is derived from an EMBL/GenBank/DDBJ whole genome shotgun (WGS) entry which is preliminary data.</text>
</comment>
<dbReference type="InterPro" id="IPR036938">
    <property type="entry name" value="PAP2/HPO_sf"/>
</dbReference>
<organism evidence="3 4">
    <name type="scientific">Enterococcus italicus (strain DSM 15952 / CCUG 50447 / LMG 22039 / TP 1.5)</name>
    <dbReference type="NCBI Taxonomy" id="888064"/>
    <lineage>
        <taxon>Bacteria</taxon>
        <taxon>Bacillati</taxon>
        <taxon>Bacillota</taxon>
        <taxon>Bacilli</taxon>
        <taxon>Lactobacillales</taxon>
        <taxon>Enterococcaceae</taxon>
        <taxon>Enterococcus</taxon>
    </lineage>
</organism>
<reference evidence="3 4" key="1">
    <citation type="submission" date="2010-12" db="EMBL/GenBank/DDBJ databases">
        <authorList>
            <person name="Muzny D."/>
            <person name="Qin X."/>
            <person name="Deng J."/>
            <person name="Jiang H."/>
            <person name="Liu Y."/>
            <person name="Qu J."/>
            <person name="Song X.-Z."/>
            <person name="Zhang L."/>
            <person name="Thornton R."/>
            <person name="Coyle M."/>
            <person name="Francisco L."/>
            <person name="Jackson L."/>
            <person name="Javaid M."/>
            <person name="Korchina V."/>
            <person name="Kovar C."/>
            <person name="Mata R."/>
            <person name="Mathew T."/>
            <person name="Ngo R."/>
            <person name="Nguyen L."/>
            <person name="Nguyen N."/>
            <person name="Okwuonu G."/>
            <person name="Ongeri F."/>
            <person name="Pham C."/>
            <person name="Simmons D."/>
            <person name="Wilczek-Boney K."/>
            <person name="Hale W."/>
            <person name="Jakkamsetti A."/>
            <person name="Pham P."/>
            <person name="Ruth R."/>
            <person name="San Lucas F."/>
            <person name="Warren J."/>
            <person name="Zhang J."/>
            <person name="Zhao Z."/>
            <person name="Zhou C."/>
            <person name="Zhu D."/>
            <person name="Lee S."/>
            <person name="Bess C."/>
            <person name="Blankenburg K."/>
            <person name="Forbes L."/>
            <person name="Fu Q."/>
            <person name="Gubbala S."/>
            <person name="Hirani K."/>
            <person name="Jayaseelan J.C."/>
            <person name="Lara F."/>
            <person name="Munidasa M."/>
            <person name="Palculict T."/>
            <person name="Patil S."/>
            <person name="Pu L.-L."/>
            <person name="Saada N."/>
            <person name="Tang L."/>
            <person name="Weissenberger G."/>
            <person name="Zhu Y."/>
            <person name="Hemphill L."/>
            <person name="Shang Y."/>
            <person name="Youmans B."/>
            <person name="Ayvaz T."/>
            <person name="Ross M."/>
            <person name="Santibanez J."/>
            <person name="Aqrawi P."/>
            <person name="Gross S."/>
            <person name="Joshi V."/>
            <person name="Fowler G."/>
            <person name="Nazareth L."/>
            <person name="Reid J."/>
            <person name="Worley K."/>
            <person name="Petrosino J."/>
            <person name="Highlander S."/>
            <person name="Gibbs R."/>
        </authorList>
    </citation>
    <scope>NUCLEOTIDE SEQUENCE [LARGE SCALE GENOMIC DNA]</scope>
    <source>
        <strain evidence="4">DSM 15952 / CCUG 50447 / LMG 22039 / TP 1.5</strain>
    </source>
</reference>
<dbReference type="HOGENOM" id="CLU_072573_3_3_9"/>
<dbReference type="eggNOG" id="COG0671">
    <property type="taxonomic scope" value="Bacteria"/>
</dbReference>
<dbReference type="STRING" id="888064.HMPREF9088_2191"/>
<feature type="transmembrane region" description="Helical" evidence="1">
    <location>
        <begin position="133"/>
        <end position="154"/>
    </location>
</feature>
<dbReference type="Gene3D" id="1.20.144.10">
    <property type="entry name" value="Phosphatidic acid phosphatase type 2/haloperoxidase"/>
    <property type="match status" value="2"/>
</dbReference>
<proteinExistence type="predicted"/>
<feature type="transmembrane region" description="Helical" evidence="1">
    <location>
        <begin position="65"/>
        <end position="85"/>
    </location>
</feature>
<dbReference type="PANTHER" id="PTHR14969">
    <property type="entry name" value="SPHINGOSINE-1-PHOSPHATE PHOSPHOHYDROLASE"/>
    <property type="match status" value="1"/>
</dbReference>
<dbReference type="AlphaFoldDB" id="E6LIK1"/>
<evidence type="ECO:0000313" key="3">
    <source>
        <dbReference type="EMBL" id="EFU72982.1"/>
    </source>
</evidence>
<feature type="transmembrane region" description="Helical" evidence="1">
    <location>
        <begin position="92"/>
        <end position="113"/>
    </location>
</feature>
<dbReference type="Pfam" id="PF01569">
    <property type="entry name" value="PAP2"/>
    <property type="match status" value="1"/>
</dbReference>
<accession>E6LIK1</accession>
<evidence type="ECO:0000259" key="2">
    <source>
        <dbReference type="SMART" id="SM00014"/>
    </source>
</evidence>
<dbReference type="RefSeq" id="WP_007209202.1">
    <property type="nucleotide sequence ID" value="NZ_GL622241.1"/>
</dbReference>
<dbReference type="SMART" id="SM00014">
    <property type="entry name" value="acidPPc"/>
    <property type="match status" value="1"/>
</dbReference>
<feature type="domain" description="Phosphatidic acid phosphatase type 2/haloperoxidase" evidence="2">
    <location>
        <begin position="92"/>
        <end position="204"/>
    </location>
</feature>
<dbReference type="CDD" id="cd03392">
    <property type="entry name" value="PAP2_like_2"/>
    <property type="match status" value="1"/>
</dbReference>
<dbReference type="InterPro" id="IPR000326">
    <property type="entry name" value="PAP2/HPO"/>
</dbReference>
<feature type="transmembrane region" description="Helical" evidence="1">
    <location>
        <begin position="12"/>
        <end position="30"/>
    </location>
</feature>
<feature type="transmembrane region" description="Helical" evidence="1">
    <location>
        <begin position="161"/>
        <end position="183"/>
    </location>
</feature>
<evidence type="ECO:0000256" key="1">
    <source>
        <dbReference type="SAM" id="Phobius"/>
    </source>
</evidence>